<feature type="chain" id="PRO_5047342990" description="Outer membrane protein beta-barrel domain-containing protein" evidence="1">
    <location>
        <begin position="22"/>
        <end position="186"/>
    </location>
</feature>
<organism evidence="2 3">
    <name type="scientific">Adhaeribacter terreus</name>
    <dbReference type="NCBI Taxonomy" id="529703"/>
    <lineage>
        <taxon>Bacteria</taxon>
        <taxon>Pseudomonadati</taxon>
        <taxon>Bacteroidota</taxon>
        <taxon>Cytophagia</taxon>
        <taxon>Cytophagales</taxon>
        <taxon>Hymenobacteraceae</taxon>
        <taxon>Adhaeribacter</taxon>
    </lineage>
</organism>
<reference evidence="3" key="1">
    <citation type="journal article" date="2019" name="Int. J. Syst. Evol. Microbiol.">
        <title>The Global Catalogue of Microorganisms (GCM) 10K type strain sequencing project: providing services to taxonomists for standard genome sequencing and annotation.</title>
        <authorList>
            <consortium name="The Broad Institute Genomics Platform"/>
            <consortium name="The Broad Institute Genome Sequencing Center for Infectious Disease"/>
            <person name="Wu L."/>
            <person name="Ma J."/>
        </authorList>
    </citation>
    <scope>NUCLEOTIDE SEQUENCE [LARGE SCALE GENOMIC DNA]</scope>
    <source>
        <strain evidence="3">KACC 12602</strain>
    </source>
</reference>
<dbReference type="RefSeq" id="WP_378017184.1">
    <property type="nucleotide sequence ID" value="NZ_JBHSKT010000004.1"/>
</dbReference>
<gene>
    <name evidence="2" type="ORF">ACFPIB_09375</name>
</gene>
<accession>A0ABW0E925</accession>
<evidence type="ECO:0000313" key="3">
    <source>
        <dbReference type="Proteomes" id="UP001596161"/>
    </source>
</evidence>
<keyword evidence="3" id="KW-1185">Reference proteome</keyword>
<comment type="caution">
    <text evidence="2">The sequence shown here is derived from an EMBL/GenBank/DDBJ whole genome shotgun (WGS) entry which is preliminary data.</text>
</comment>
<sequence>MKAVLLFFLVGIAFWPLQVRAQQTAEVVQQKQAGFLRNGTYVEAGGNALYGSLNYERRFFVQGDPVAAIRVGGSLVPFDYWHSLILPVEFSLINGKRPLKFEFGAGVTFLKSFEREEKVRNDRVGVYINPGFRPIANFRLGARYDFPDKPYFLRAGFTPFFFNNGEGFPGFQPWGGVSFGYSFGKK</sequence>
<feature type="signal peptide" evidence="1">
    <location>
        <begin position="1"/>
        <end position="21"/>
    </location>
</feature>
<dbReference type="EMBL" id="JBHSKT010000004">
    <property type="protein sequence ID" value="MFC5270819.1"/>
    <property type="molecule type" value="Genomic_DNA"/>
</dbReference>
<proteinExistence type="predicted"/>
<evidence type="ECO:0008006" key="4">
    <source>
        <dbReference type="Google" id="ProtNLM"/>
    </source>
</evidence>
<name>A0ABW0E925_9BACT</name>
<evidence type="ECO:0000256" key="1">
    <source>
        <dbReference type="SAM" id="SignalP"/>
    </source>
</evidence>
<keyword evidence="1" id="KW-0732">Signal</keyword>
<protein>
    <recommendedName>
        <fullName evidence="4">Outer membrane protein beta-barrel domain-containing protein</fullName>
    </recommendedName>
</protein>
<evidence type="ECO:0000313" key="2">
    <source>
        <dbReference type="EMBL" id="MFC5270819.1"/>
    </source>
</evidence>
<dbReference type="Proteomes" id="UP001596161">
    <property type="component" value="Unassembled WGS sequence"/>
</dbReference>